<protein>
    <recommendedName>
        <fullName evidence="4">DUF3040 domain-containing protein</fullName>
    </recommendedName>
</protein>
<feature type="transmembrane region" description="Helical" evidence="1">
    <location>
        <begin position="75"/>
        <end position="91"/>
    </location>
</feature>
<gene>
    <name evidence="2" type="ORF">GCM10010420_17380</name>
</gene>
<sequence length="100" mass="11243">MHESRLTPRELRILHETERELCGDAELAARFRDFGEPAPDPLMDAPPARRRLWAFFAVCVFLVPALMILHPGIGVLLFLAVLITGAAGWAGRRGDRPDRR</sequence>
<dbReference type="RefSeq" id="WP_344630290.1">
    <property type="nucleotide sequence ID" value="NZ_BAAATJ010000005.1"/>
</dbReference>
<keyword evidence="1" id="KW-0812">Transmembrane</keyword>
<proteinExistence type="predicted"/>
<dbReference type="EMBL" id="BAAATJ010000005">
    <property type="protein sequence ID" value="GAA2393142.1"/>
    <property type="molecule type" value="Genomic_DNA"/>
</dbReference>
<name>A0ABP5V5J9_9ACTN</name>
<organism evidence="2 3">
    <name type="scientific">Streptomyces glaucosporus</name>
    <dbReference type="NCBI Taxonomy" id="284044"/>
    <lineage>
        <taxon>Bacteria</taxon>
        <taxon>Bacillati</taxon>
        <taxon>Actinomycetota</taxon>
        <taxon>Actinomycetes</taxon>
        <taxon>Kitasatosporales</taxon>
        <taxon>Streptomycetaceae</taxon>
        <taxon>Streptomyces</taxon>
    </lineage>
</organism>
<evidence type="ECO:0000256" key="1">
    <source>
        <dbReference type="SAM" id="Phobius"/>
    </source>
</evidence>
<keyword evidence="1" id="KW-1133">Transmembrane helix</keyword>
<keyword evidence="3" id="KW-1185">Reference proteome</keyword>
<evidence type="ECO:0000313" key="2">
    <source>
        <dbReference type="EMBL" id="GAA2393142.1"/>
    </source>
</evidence>
<dbReference type="Proteomes" id="UP001500058">
    <property type="component" value="Unassembled WGS sequence"/>
</dbReference>
<accession>A0ABP5V5J9</accession>
<evidence type="ECO:0000313" key="3">
    <source>
        <dbReference type="Proteomes" id="UP001500058"/>
    </source>
</evidence>
<comment type="caution">
    <text evidence="2">The sequence shown here is derived from an EMBL/GenBank/DDBJ whole genome shotgun (WGS) entry which is preliminary data.</text>
</comment>
<reference evidence="3" key="1">
    <citation type="journal article" date="2019" name="Int. J. Syst. Evol. Microbiol.">
        <title>The Global Catalogue of Microorganisms (GCM) 10K type strain sequencing project: providing services to taxonomists for standard genome sequencing and annotation.</title>
        <authorList>
            <consortium name="The Broad Institute Genomics Platform"/>
            <consortium name="The Broad Institute Genome Sequencing Center for Infectious Disease"/>
            <person name="Wu L."/>
            <person name="Ma J."/>
        </authorList>
    </citation>
    <scope>NUCLEOTIDE SEQUENCE [LARGE SCALE GENOMIC DNA]</scope>
    <source>
        <strain evidence="3">JCM 6921</strain>
    </source>
</reference>
<feature type="transmembrane region" description="Helical" evidence="1">
    <location>
        <begin position="52"/>
        <end position="69"/>
    </location>
</feature>
<evidence type="ECO:0008006" key="4">
    <source>
        <dbReference type="Google" id="ProtNLM"/>
    </source>
</evidence>
<keyword evidence="1" id="KW-0472">Membrane</keyword>